<evidence type="ECO:0000313" key="3">
    <source>
        <dbReference type="EMBL" id="CAG7647316.1"/>
    </source>
</evidence>
<evidence type="ECO:0000313" key="4">
    <source>
        <dbReference type="Proteomes" id="UP000730618"/>
    </source>
</evidence>
<name>A0ABM8VKP5_9BACL</name>
<protein>
    <recommendedName>
        <fullName evidence="2">Replicative helicase loading/DNA remodeling protein DnaB N-terminal winged helix domain-containing protein</fullName>
    </recommendedName>
</protein>
<feature type="domain" description="Replicative helicase loading/DNA remodeling protein DnaB N-terminal winged helix" evidence="2">
    <location>
        <begin position="15"/>
        <end position="266"/>
    </location>
</feature>
<dbReference type="EMBL" id="CAJVCE010000011">
    <property type="protein sequence ID" value="CAG7647316.1"/>
    <property type="molecule type" value="Genomic_DNA"/>
</dbReference>
<sequence length="501" mass="57883">MRITNMLHFSEYHRFYVGRDFALSTMDYKMLSSVYQPMIGAYAIGIYHTLFQQLPADKVGFSAVEQQRKLFLALELESGERGRKLFIEQTSRLEAVGLLKTMRRFAEASEDYVYEYTLFAPLMPVEFFKNQHLTLLLRDKVGKYAVFALRDELVQNPAEELKDANSENLSVPFYELFRLNTQVIDYELERAFFESAVTKPEGESKPDVTNKGFQYADIIMHFPRESLNREYVERLKYESEQLATINFVAKKYNLYLTDVCRLLDEDGVFNEEGRIVLELLQHKANQVFRQDKKRTDDRTRLLAKLAEQGVVSDESASSALKDKVVEMEFYLEVPDLFQGECNQHQYNYILRNEPYTYLLEKIFSKGSVPDGLLDTLAKVDLNYGLKEEVINVLIHFIYTNKRSWSKTSIEFSVTDMLGKQVSSFEQAVTYIREQMMYQEKKSSRGTQQSAAGYGKAGSRGGVRGRQKPVIPIVQDAPSARQRTAAEREALRKKAQQLDGKI</sequence>
<reference evidence="3 4" key="1">
    <citation type="submission" date="2021-06" db="EMBL/GenBank/DDBJ databases">
        <authorList>
            <person name="Criscuolo A."/>
        </authorList>
    </citation>
    <scope>NUCLEOTIDE SEQUENCE [LARGE SCALE GENOMIC DNA]</scope>
    <source>
        <strain evidence="4">CIP 111802</strain>
    </source>
</reference>
<keyword evidence="4" id="KW-1185">Reference proteome</keyword>
<proteinExistence type="predicted"/>
<comment type="caution">
    <text evidence="3">The sequence shown here is derived from an EMBL/GenBank/DDBJ whole genome shotgun (WGS) entry which is preliminary data.</text>
</comment>
<gene>
    <name evidence="3" type="ORF">PAECIP111802_03944</name>
</gene>
<dbReference type="Proteomes" id="UP000730618">
    <property type="component" value="Unassembled WGS sequence"/>
</dbReference>
<evidence type="ECO:0000256" key="1">
    <source>
        <dbReference type="SAM" id="MobiDB-lite"/>
    </source>
</evidence>
<dbReference type="RefSeq" id="WP_218100238.1">
    <property type="nucleotide sequence ID" value="NZ_CAJVCE010000011.1"/>
</dbReference>
<feature type="compositionally biased region" description="Gly residues" evidence="1">
    <location>
        <begin position="454"/>
        <end position="463"/>
    </location>
</feature>
<organism evidence="3 4">
    <name type="scientific">Paenibacillus allorhizosphaerae</name>
    <dbReference type="NCBI Taxonomy" id="2849866"/>
    <lineage>
        <taxon>Bacteria</taxon>
        <taxon>Bacillati</taxon>
        <taxon>Bacillota</taxon>
        <taxon>Bacilli</taxon>
        <taxon>Bacillales</taxon>
        <taxon>Paenibacillaceae</taxon>
        <taxon>Paenibacillus</taxon>
    </lineage>
</organism>
<feature type="region of interest" description="Disordered" evidence="1">
    <location>
        <begin position="439"/>
        <end position="501"/>
    </location>
</feature>
<dbReference type="Pfam" id="PF25888">
    <property type="entry name" value="WHD_DnaB"/>
    <property type="match status" value="1"/>
</dbReference>
<accession>A0ABM8VKP5</accession>
<dbReference type="InterPro" id="IPR058660">
    <property type="entry name" value="WHD_DnaB"/>
</dbReference>
<evidence type="ECO:0000259" key="2">
    <source>
        <dbReference type="Pfam" id="PF25888"/>
    </source>
</evidence>